<comment type="function">
    <text evidence="4">The GINS complex plays an essential role in the initiation of DNA replication.</text>
</comment>
<evidence type="ECO:0000313" key="6">
    <source>
        <dbReference type="EMBL" id="RIA96571.1"/>
    </source>
</evidence>
<feature type="domain" description="GINS subunit" evidence="5">
    <location>
        <begin position="117"/>
        <end position="175"/>
    </location>
</feature>
<protein>
    <recommendedName>
        <fullName evidence="4">DNA replication complex GINS protein SLD5</fullName>
    </recommendedName>
</protein>
<dbReference type="InterPro" id="IPR036224">
    <property type="entry name" value="GINS_bundle-like_dom_sf"/>
</dbReference>
<keyword evidence="3 4" id="KW-0539">Nucleus</keyword>
<dbReference type="CDD" id="cd11711">
    <property type="entry name" value="GINS_A_Sld5"/>
    <property type="match status" value="1"/>
</dbReference>
<dbReference type="InterPro" id="IPR021151">
    <property type="entry name" value="GINS_A"/>
</dbReference>
<dbReference type="EMBL" id="QKYT01000043">
    <property type="protein sequence ID" value="RIA96571.1"/>
    <property type="molecule type" value="Genomic_DNA"/>
</dbReference>
<dbReference type="STRING" id="658196.A0A397TNH0"/>
<dbReference type="PIRSF" id="PIRSF007764">
    <property type="entry name" value="Sld5"/>
    <property type="match status" value="1"/>
</dbReference>
<evidence type="ECO:0000256" key="3">
    <source>
        <dbReference type="ARBA" id="ARBA00023242"/>
    </source>
</evidence>
<dbReference type="Gene3D" id="1.20.58.1030">
    <property type="match status" value="1"/>
</dbReference>
<keyword evidence="2 4" id="KW-0235">DNA replication</keyword>
<comment type="subcellular location">
    <subcellularLocation>
        <location evidence="1 4">Nucleus</location>
    </subcellularLocation>
</comment>
<dbReference type="GO" id="GO:0000727">
    <property type="term" value="P:double-strand break repair via break-induced replication"/>
    <property type="evidence" value="ECO:0007669"/>
    <property type="project" value="TreeGrafter"/>
</dbReference>
<proteinExistence type="inferred from homology"/>
<dbReference type="InterPro" id="IPR038749">
    <property type="entry name" value="Sld5_GINS_A"/>
</dbReference>
<dbReference type="PANTHER" id="PTHR21206">
    <property type="entry name" value="SLD5 PROTEIN"/>
    <property type="match status" value="1"/>
</dbReference>
<dbReference type="AlphaFoldDB" id="A0A397TNH0"/>
<organism evidence="6 7">
    <name type="scientific">Glomus cerebriforme</name>
    <dbReference type="NCBI Taxonomy" id="658196"/>
    <lineage>
        <taxon>Eukaryota</taxon>
        <taxon>Fungi</taxon>
        <taxon>Fungi incertae sedis</taxon>
        <taxon>Mucoromycota</taxon>
        <taxon>Glomeromycotina</taxon>
        <taxon>Glomeromycetes</taxon>
        <taxon>Glomerales</taxon>
        <taxon>Glomeraceae</taxon>
        <taxon>Glomus</taxon>
    </lineage>
</organism>
<dbReference type="InterPro" id="IPR008591">
    <property type="entry name" value="GINS_Sld5"/>
</dbReference>
<dbReference type="Pfam" id="PF05916">
    <property type="entry name" value="Sld5"/>
    <property type="match status" value="1"/>
</dbReference>
<dbReference type="GO" id="GO:0006261">
    <property type="term" value="P:DNA-templated DNA replication"/>
    <property type="evidence" value="ECO:0007669"/>
    <property type="project" value="InterPro"/>
</dbReference>
<gene>
    <name evidence="6" type="ORF">C1645_374345</name>
</gene>
<evidence type="ECO:0000256" key="1">
    <source>
        <dbReference type="ARBA" id="ARBA00004123"/>
    </source>
</evidence>
<dbReference type="OrthoDB" id="338231at2759"/>
<evidence type="ECO:0000259" key="5">
    <source>
        <dbReference type="Pfam" id="PF05916"/>
    </source>
</evidence>
<evidence type="ECO:0000256" key="2">
    <source>
        <dbReference type="ARBA" id="ARBA00022705"/>
    </source>
</evidence>
<dbReference type="Proteomes" id="UP000265703">
    <property type="component" value="Unassembled WGS sequence"/>
</dbReference>
<sequence length="250" mass="29131">MSRIFTLDELSHAGTSRGRVIPSRPIREVPDIDLDIDDLSDSDIDDEKKQETQLQDGVFSDYEILKRALINEEFSPEILEFQDKVIDNLNTLIQDQEAISSVILLIRERKPFGMLLLNDIDRIKYIMEKYLLCRRAKIENQALNILSSPIYKERLSEAELRHAEDYKKLLEDYLKAELGHKLPEDYLEDGVIKTFEIRSDLSKTVFCRVIKPLVPRDSQDTTLKHEPGDVIMDKYIYMRDALEDKSVELI</sequence>
<comment type="similarity">
    <text evidence="4">Belongs to the GINS4/SLD5 family.</text>
</comment>
<reference evidence="6 7" key="1">
    <citation type="submission" date="2018-06" db="EMBL/GenBank/DDBJ databases">
        <title>Comparative genomics reveals the genomic features of Rhizophagus irregularis, R. cerebriforme, R. diaphanum and Gigaspora rosea, and their symbiotic lifestyle signature.</title>
        <authorList>
            <person name="Morin E."/>
            <person name="San Clemente H."/>
            <person name="Chen E.C.H."/>
            <person name="De La Providencia I."/>
            <person name="Hainaut M."/>
            <person name="Kuo A."/>
            <person name="Kohler A."/>
            <person name="Murat C."/>
            <person name="Tang N."/>
            <person name="Roy S."/>
            <person name="Loubradou J."/>
            <person name="Henrissat B."/>
            <person name="Grigoriev I.V."/>
            <person name="Corradi N."/>
            <person name="Roux C."/>
            <person name="Martin F.M."/>
        </authorList>
    </citation>
    <scope>NUCLEOTIDE SEQUENCE [LARGE SCALE GENOMIC DNA]</scope>
    <source>
        <strain evidence="6 7">DAOM 227022</strain>
    </source>
</reference>
<evidence type="ECO:0000313" key="7">
    <source>
        <dbReference type="Proteomes" id="UP000265703"/>
    </source>
</evidence>
<dbReference type="SUPFAM" id="SSF158573">
    <property type="entry name" value="GINS helical bundle-like"/>
    <property type="match status" value="1"/>
</dbReference>
<evidence type="ECO:0000256" key="4">
    <source>
        <dbReference type="PIRNR" id="PIRNR007764"/>
    </source>
</evidence>
<accession>A0A397TNH0</accession>
<dbReference type="GO" id="GO:0000811">
    <property type="term" value="C:GINS complex"/>
    <property type="evidence" value="ECO:0007669"/>
    <property type="project" value="UniProtKB-UniRule"/>
</dbReference>
<dbReference type="PANTHER" id="PTHR21206:SF0">
    <property type="entry name" value="DNA REPLICATION COMPLEX GINS PROTEIN SLD5"/>
    <property type="match status" value="1"/>
</dbReference>
<name>A0A397TNH0_9GLOM</name>
<comment type="caution">
    <text evidence="6">The sequence shown here is derived from an EMBL/GenBank/DDBJ whole genome shotgun (WGS) entry which is preliminary data.</text>
</comment>
<keyword evidence="7" id="KW-1185">Reference proteome</keyword>